<dbReference type="CTD" id="32480"/>
<evidence type="ECO:0000256" key="13">
    <source>
        <dbReference type="ARBA" id="ARBA00023242"/>
    </source>
</evidence>
<dbReference type="EnsemblMetazoa" id="XM_014403336.2">
    <property type="protein sequence ID" value="XP_014258822.1"/>
    <property type="gene ID" value="LOC106672151"/>
</dbReference>
<dbReference type="GO" id="GO:0008270">
    <property type="term" value="F:zinc ion binding"/>
    <property type="evidence" value="ECO:0007669"/>
    <property type="project" value="UniProtKB-KW"/>
</dbReference>
<dbReference type="Pfam" id="PF22934">
    <property type="entry name" value="SPRTN_ZBD"/>
    <property type="match status" value="1"/>
</dbReference>
<evidence type="ECO:0000256" key="6">
    <source>
        <dbReference type="ARBA" id="ARBA00022723"/>
    </source>
</evidence>
<dbReference type="InterPro" id="IPR006642">
    <property type="entry name" value="Rad18_UBZ4"/>
</dbReference>
<proteinExistence type="inferred from homology"/>
<organism evidence="17 18">
    <name type="scientific">Cimex lectularius</name>
    <name type="common">Bed bug</name>
    <name type="synonym">Acanthia lectularia</name>
    <dbReference type="NCBI Taxonomy" id="79782"/>
    <lineage>
        <taxon>Eukaryota</taxon>
        <taxon>Metazoa</taxon>
        <taxon>Ecdysozoa</taxon>
        <taxon>Arthropoda</taxon>
        <taxon>Hexapoda</taxon>
        <taxon>Insecta</taxon>
        <taxon>Pterygota</taxon>
        <taxon>Neoptera</taxon>
        <taxon>Paraneoptera</taxon>
        <taxon>Hemiptera</taxon>
        <taxon>Heteroptera</taxon>
        <taxon>Panheteroptera</taxon>
        <taxon>Cimicomorpha</taxon>
        <taxon>Cimicidae</taxon>
        <taxon>Cimex</taxon>
    </lineage>
</organism>
<dbReference type="GO" id="GO:0003697">
    <property type="term" value="F:single-stranded DNA binding"/>
    <property type="evidence" value="ECO:0007669"/>
    <property type="project" value="InterPro"/>
</dbReference>
<evidence type="ECO:0000256" key="7">
    <source>
        <dbReference type="ARBA" id="ARBA00022763"/>
    </source>
</evidence>
<comment type="subcellular location">
    <subcellularLocation>
        <location evidence="2">Chromosome</location>
    </subcellularLocation>
    <subcellularLocation>
        <location evidence="1">Nucleus</location>
    </subcellularLocation>
</comment>
<keyword evidence="5" id="KW-0645">Protease</keyword>
<evidence type="ECO:0000256" key="12">
    <source>
        <dbReference type="ARBA" id="ARBA00023204"/>
    </source>
</evidence>
<keyword evidence="13" id="KW-0539">Nucleus</keyword>
<dbReference type="PANTHER" id="PTHR21220:SF0">
    <property type="entry name" value="DNA-DEPENDENT METALLOPROTEASE SPRTN"/>
    <property type="match status" value="1"/>
</dbReference>
<keyword evidence="12 15" id="KW-0234">DNA repair</keyword>
<dbReference type="Gene3D" id="3.30.160.60">
    <property type="entry name" value="Classic Zinc Finger"/>
    <property type="match status" value="2"/>
</dbReference>
<dbReference type="OMA" id="THITIYH"/>
<evidence type="ECO:0000256" key="14">
    <source>
        <dbReference type="ARBA" id="ARBA00030396"/>
    </source>
</evidence>
<comment type="similarity">
    <text evidence="3">Belongs to the Spartan family.</text>
</comment>
<protein>
    <recommendedName>
        <fullName evidence="14">Protein with SprT-like domain at the N terminus</fullName>
    </recommendedName>
</protein>
<dbReference type="InterPro" id="IPR055220">
    <property type="entry name" value="SPRTN_ZBD"/>
</dbReference>
<dbReference type="Pfam" id="PF10263">
    <property type="entry name" value="SprT-like"/>
    <property type="match status" value="1"/>
</dbReference>
<dbReference type="InterPro" id="IPR044245">
    <property type="entry name" value="Spartan"/>
</dbReference>
<dbReference type="GO" id="GO:0004222">
    <property type="term" value="F:metalloendopeptidase activity"/>
    <property type="evidence" value="ECO:0007669"/>
    <property type="project" value="InterPro"/>
</dbReference>
<evidence type="ECO:0000313" key="17">
    <source>
        <dbReference type="EnsemblMetazoa" id="XP_014258822.1"/>
    </source>
</evidence>
<dbReference type="RefSeq" id="XP_014258822.1">
    <property type="nucleotide sequence ID" value="XM_014403336.2"/>
</dbReference>
<reference evidence="17" key="1">
    <citation type="submission" date="2022-01" db="UniProtKB">
        <authorList>
            <consortium name="EnsemblMetazoa"/>
        </authorList>
    </citation>
    <scope>IDENTIFICATION</scope>
</reference>
<name>A0A8I6S901_CIMLE</name>
<evidence type="ECO:0000256" key="15">
    <source>
        <dbReference type="PROSITE-ProRule" id="PRU01256"/>
    </source>
</evidence>
<dbReference type="GO" id="GO:0005694">
    <property type="term" value="C:chromosome"/>
    <property type="evidence" value="ECO:0007669"/>
    <property type="project" value="UniProtKB-SubCell"/>
</dbReference>
<evidence type="ECO:0000259" key="16">
    <source>
        <dbReference type="PROSITE" id="PS51908"/>
    </source>
</evidence>
<evidence type="ECO:0000256" key="10">
    <source>
        <dbReference type="ARBA" id="ARBA00022833"/>
    </source>
</evidence>
<evidence type="ECO:0000256" key="4">
    <source>
        <dbReference type="ARBA" id="ARBA00022454"/>
    </source>
</evidence>
<evidence type="ECO:0000256" key="3">
    <source>
        <dbReference type="ARBA" id="ARBA00010724"/>
    </source>
</evidence>
<evidence type="ECO:0000256" key="8">
    <source>
        <dbReference type="ARBA" id="ARBA00022771"/>
    </source>
</evidence>
<dbReference type="OrthoDB" id="5236983at2759"/>
<evidence type="ECO:0000256" key="1">
    <source>
        <dbReference type="ARBA" id="ARBA00004123"/>
    </source>
</evidence>
<dbReference type="GeneID" id="106672151"/>
<dbReference type="GO" id="GO:0005634">
    <property type="term" value="C:nucleus"/>
    <property type="evidence" value="ECO:0007669"/>
    <property type="project" value="UniProtKB-SubCell"/>
</dbReference>
<dbReference type="SMART" id="SM00734">
    <property type="entry name" value="ZnF_Rad18"/>
    <property type="match status" value="3"/>
</dbReference>
<dbReference type="InterPro" id="IPR006640">
    <property type="entry name" value="SprT-like_domain"/>
</dbReference>
<evidence type="ECO:0000256" key="5">
    <source>
        <dbReference type="ARBA" id="ARBA00022670"/>
    </source>
</evidence>
<keyword evidence="10" id="KW-0862">Zinc</keyword>
<dbReference type="Proteomes" id="UP000494040">
    <property type="component" value="Unassembled WGS sequence"/>
</dbReference>
<keyword evidence="4" id="KW-0158">Chromosome</keyword>
<keyword evidence="11" id="KW-0482">Metalloprotease</keyword>
<keyword evidence="6" id="KW-0479">Metal-binding</keyword>
<sequence length="458" mass="52036">MDRDFLLARQLQKEEHKALKHTNKPESTQKKSISIVDPEWENIDPTPNIYNLFQIFDKKYFWNSLGSVEVKWSPRMYSCAGICTYKGKRGGCVISLSLPLLKLRPRKDLVETLLHEMIHAYLFLTKNNRDRDGHGPEFQKHMNRINKESGTHITIYHSFHDEVRVYKTHWWRCDGVCRDQKPFYGMVKRSMNRAPGPNDFWFADHQARCGGKFIKIKEPEGFKSRNKKSKLNQDDTLGQKTIDKFLSNNKNLPIKDNVTNKIHSFSSTADKGVEQEKASKSPIVPFSGVGHVLTSSTAPADRSKSKLLQLFGNQAKRVKLNNGNPLKVIDLTATPSTSNGKKLNCPVCNEPVESTVMNEHLDLCAQLDSVFETSKFELSDDDDIVEVENFDTKCPICNASLNPDGVNEHLDICIGVNETINNSYGINDLREDHIVECPCCGHKCPMNSINEHIDACLK</sequence>
<evidence type="ECO:0000256" key="2">
    <source>
        <dbReference type="ARBA" id="ARBA00004286"/>
    </source>
</evidence>
<dbReference type="SMART" id="SM00731">
    <property type="entry name" value="SprT"/>
    <property type="match status" value="1"/>
</dbReference>
<keyword evidence="7 15" id="KW-0227">DNA damage</keyword>
<dbReference type="KEGG" id="clec:106672151"/>
<evidence type="ECO:0000256" key="11">
    <source>
        <dbReference type="ARBA" id="ARBA00023049"/>
    </source>
</evidence>
<keyword evidence="8 15" id="KW-0863">Zinc-finger</keyword>
<dbReference type="PANTHER" id="PTHR21220">
    <property type="entry name" value="DNA-DEPENDENT METALLOPROTEASE SPRTN"/>
    <property type="match status" value="1"/>
</dbReference>
<dbReference type="AlphaFoldDB" id="A0A8I6S901"/>
<dbReference type="PROSITE" id="PS51908">
    <property type="entry name" value="ZF_UBZ4"/>
    <property type="match status" value="1"/>
</dbReference>
<evidence type="ECO:0000313" key="18">
    <source>
        <dbReference type="Proteomes" id="UP000494040"/>
    </source>
</evidence>
<dbReference type="GO" id="GO:0031593">
    <property type="term" value="F:polyubiquitin modification-dependent protein binding"/>
    <property type="evidence" value="ECO:0007669"/>
    <property type="project" value="TreeGrafter"/>
</dbReference>
<dbReference type="GO" id="GO:0006281">
    <property type="term" value="P:DNA repair"/>
    <property type="evidence" value="ECO:0007669"/>
    <property type="project" value="UniProtKB-KW"/>
</dbReference>
<accession>A0A8I6S901</accession>
<keyword evidence="9" id="KW-0378">Hydrolase</keyword>
<keyword evidence="18" id="KW-1185">Reference proteome</keyword>
<dbReference type="GO" id="GO:0006508">
    <property type="term" value="P:proteolysis"/>
    <property type="evidence" value="ECO:0007669"/>
    <property type="project" value="UniProtKB-KW"/>
</dbReference>
<evidence type="ECO:0000256" key="9">
    <source>
        <dbReference type="ARBA" id="ARBA00022801"/>
    </source>
</evidence>
<feature type="domain" description="UBZ4-type" evidence="16">
    <location>
        <begin position="342"/>
        <end position="369"/>
    </location>
</feature>